<organism evidence="2">
    <name type="scientific">viral metagenome</name>
    <dbReference type="NCBI Taxonomy" id="1070528"/>
    <lineage>
        <taxon>unclassified sequences</taxon>
        <taxon>metagenomes</taxon>
        <taxon>organismal metagenomes</taxon>
    </lineage>
</organism>
<protein>
    <submittedName>
        <fullName evidence="2">Uncharacterized protein</fullName>
    </submittedName>
</protein>
<keyword evidence="1" id="KW-1133">Transmembrane helix</keyword>
<dbReference type="AlphaFoldDB" id="A0A6C0JA56"/>
<feature type="transmembrane region" description="Helical" evidence="1">
    <location>
        <begin position="67"/>
        <end position="85"/>
    </location>
</feature>
<keyword evidence="1" id="KW-0472">Membrane</keyword>
<feature type="transmembrane region" description="Helical" evidence="1">
    <location>
        <begin position="91"/>
        <end position="108"/>
    </location>
</feature>
<accession>A0A6C0JA56</accession>
<sequence>MTKLKLAFILMCIPCRILIALTPLLVPLYILPYMSIMLFIIGLSFTVLYVGNLRLNAFEGGGNTWWANYRIIHAALYLSAALLALNKQRIAWVPLTADVVLGLLLFIMKQTNSLPN</sequence>
<name>A0A6C0JA56_9ZZZZ</name>
<reference evidence="2" key="1">
    <citation type="journal article" date="2020" name="Nature">
        <title>Giant virus diversity and host interactions through global metagenomics.</title>
        <authorList>
            <person name="Schulz F."/>
            <person name="Roux S."/>
            <person name="Paez-Espino D."/>
            <person name="Jungbluth S."/>
            <person name="Walsh D.A."/>
            <person name="Denef V.J."/>
            <person name="McMahon K.D."/>
            <person name="Konstantinidis K.T."/>
            <person name="Eloe-Fadrosh E.A."/>
            <person name="Kyrpides N.C."/>
            <person name="Woyke T."/>
        </authorList>
    </citation>
    <scope>NUCLEOTIDE SEQUENCE</scope>
    <source>
        <strain evidence="2">GVMAG-M-3300025880-76</strain>
    </source>
</reference>
<feature type="transmembrane region" description="Helical" evidence="1">
    <location>
        <begin position="7"/>
        <end position="30"/>
    </location>
</feature>
<evidence type="ECO:0000313" key="2">
    <source>
        <dbReference type="EMBL" id="QHU02522.1"/>
    </source>
</evidence>
<proteinExistence type="predicted"/>
<feature type="transmembrane region" description="Helical" evidence="1">
    <location>
        <begin position="36"/>
        <end position="55"/>
    </location>
</feature>
<evidence type="ECO:0000256" key="1">
    <source>
        <dbReference type="SAM" id="Phobius"/>
    </source>
</evidence>
<keyword evidence="1" id="KW-0812">Transmembrane</keyword>
<dbReference type="EMBL" id="MN740360">
    <property type="protein sequence ID" value="QHU02522.1"/>
    <property type="molecule type" value="Genomic_DNA"/>
</dbReference>